<dbReference type="Proteomes" id="UP000268007">
    <property type="component" value="Unassembled WGS sequence"/>
</dbReference>
<dbReference type="EMBL" id="RBKU01000001">
    <property type="protein sequence ID" value="RKR84414.1"/>
    <property type="molecule type" value="Genomic_DNA"/>
</dbReference>
<evidence type="ECO:0000313" key="1">
    <source>
        <dbReference type="EMBL" id="RKR84414.1"/>
    </source>
</evidence>
<comment type="caution">
    <text evidence="1">The sequence shown here is derived from an EMBL/GenBank/DDBJ whole genome shotgun (WGS) entry which is preliminary data.</text>
</comment>
<keyword evidence="2" id="KW-1185">Reference proteome</keyword>
<name>A0A495J7S5_9SPHI</name>
<dbReference type="AlphaFoldDB" id="A0A495J7S5"/>
<sequence length="97" mass="11408">MKNKCEDTGKTRFDSLAEAKDIMLRFRGMWKLHREGKRRKHRQGKPAQKRAYYCGYCGGYHLTSKSLFGNNRNPYSHDYYMKTIKKLLKDACQPQAG</sequence>
<organism evidence="1 2">
    <name type="scientific">Mucilaginibacter gracilis</name>
    <dbReference type="NCBI Taxonomy" id="423350"/>
    <lineage>
        <taxon>Bacteria</taxon>
        <taxon>Pseudomonadati</taxon>
        <taxon>Bacteroidota</taxon>
        <taxon>Sphingobacteriia</taxon>
        <taxon>Sphingobacteriales</taxon>
        <taxon>Sphingobacteriaceae</taxon>
        <taxon>Mucilaginibacter</taxon>
    </lineage>
</organism>
<proteinExistence type="predicted"/>
<accession>A0A495J7S5</accession>
<reference evidence="1 2" key="1">
    <citation type="submission" date="2018-10" db="EMBL/GenBank/DDBJ databases">
        <title>Genomic Encyclopedia of Archaeal and Bacterial Type Strains, Phase II (KMG-II): from individual species to whole genera.</title>
        <authorList>
            <person name="Goeker M."/>
        </authorList>
    </citation>
    <scope>NUCLEOTIDE SEQUENCE [LARGE SCALE GENOMIC DNA]</scope>
    <source>
        <strain evidence="1 2">DSM 18602</strain>
    </source>
</reference>
<protein>
    <submittedName>
        <fullName evidence="1">Uncharacterized protein</fullName>
    </submittedName>
</protein>
<dbReference type="RefSeq" id="WP_121200026.1">
    <property type="nucleotide sequence ID" value="NZ_RBKU01000001.1"/>
</dbReference>
<gene>
    <name evidence="1" type="ORF">BDD43_4649</name>
</gene>
<evidence type="ECO:0000313" key="2">
    <source>
        <dbReference type="Proteomes" id="UP000268007"/>
    </source>
</evidence>
<dbReference type="OrthoDB" id="710439at2"/>